<dbReference type="OrthoDB" id="7850108at2759"/>
<evidence type="ECO:0008006" key="4">
    <source>
        <dbReference type="Google" id="ProtNLM"/>
    </source>
</evidence>
<keyword evidence="1" id="KW-0732">Signal</keyword>
<dbReference type="OMA" id="FDFFTNH"/>
<evidence type="ECO:0000256" key="1">
    <source>
        <dbReference type="SAM" id="SignalP"/>
    </source>
</evidence>
<protein>
    <recommendedName>
        <fullName evidence="4">HSF-type DNA-binding domain-containing protein</fullName>
    </recommendedName>
</protein>
<keyword evidence="3" id="KW-1185">Reference proteome</keyword>
<evidence type="ECO:0000313" key="3">
    <source>
        <dbReference type="Proteomes" id="UP000008792"/>
    </source>
</evidence>
<dbReference type="Pfam" id="PF15989">
    <property type="entry name" value="DUF4768"/>
    <property type="match status" value="1"/>
</dbReference>
<dbReference type="InterPro" id="IPR031931">
    <property type="entry name" value="DUF4768"/>
</dbReference>
<dbReference type="EMBL" id="CH940647">
    <property type="protein sequence ID" value="EDW69994.1"/>
    <property type="molecule type" value="Genomic_DNA"/>
</dbReference>
<dbReference type="Proteomes" id="UP000008792">
    <property type="component" value="Unassembled WGS sequence"/>
</dbReference>
<organism evidence="2 3">
    <name type="scientific">Drosophila virilis</name>
    <name type="common">Fruit fly</name>
    <dbReference type="NCBI Taxonomy" id="7244"/>
    <lineage>
        <taxon>Eukaryota</taxon>
        <taxon>Metazoa</taxon>
        <taxon>Ecdysozoa</taxon>
        <taxon>Arthropoda</taxon>
        <taxon>Hexapoda</taxon>
        <taxon>Insecta</taxon>
        <taxon>Pterygota</taxon>
        <taxon>Neoptera</taxon>
        <taxon>Endopterygota</taxon>
        <taxon>Diptera</taxon>
        <taxon>Brachycera</taxon>
        <taxon>Muscomorpha</taxon>
        <taxon>Ephydroidea</taxon>
        <taxon>Drosophilidae</taxon>
        <taxon>Drosophila</taxon>
    </lineage>
</organism>
<feature type="chain" id="PRO_5002812409" description="HSF-type DNA-binding domain-containing protein" evidence="1">
    <location>
        <begin position="28"/>
        <end position="187"/>
    </location>
</feature>
<dbReference type="KEGG" id="dvi:6624349"/>
<accession>B4LDN3</accession>
<feature type="signal peptide" evidence="1">
    <location>
        <begin position="1"/>
        <end position="27"/>
    </location>
</feature>
<dbReference type="HOGENOM" id="CLU_118259_0_0_1"/>
<dbReference type="eggNOG" id="KOG2499">
    <property type="taxonomic scope" value="Eukaryota"/>
</dbReference>
<dbReference type="PhylomeDB" id="B4LDN3"/>
<proteinExistence type="predicted"/>
<sequence>MKLPINMLLPALLIGLIALCQLPYGNARALVSPPGVTASANATESLKTNFTNQNATIAMAKDTDRSNDTAVTTLPTQTKSLEMSQSTGSTVVTNIVRRKRAETEPTLPFDFHTMHLPCDLDQNGRAQVIDAFPNHCIWVWNNKFVHEGFFRVFKTYQLEGFFFGQYYERLKRFEVDPHSWDYSNTGF</sequence>
<evidence type="ECO:0000313" key="2">
    <source>
        <dbReference type="EMBL" id="EDW69994.1"/>
    </source>
</evidence>
<dbReference type="InParanoid" id="B4LDN3"/>
<reference evidence="2 3" key="1">
    <citation type="journal article" date="2007" name="Nature">
        <title>Evolution of genes and genomes on the Drosophila phylogeny.</title>
        <authorList>
            <consortium name="Drosophila 12 Genomes Consortium"/>
            <person name="Clark A.G."/>
            <person name="Eisen M.B."/>
            <person name="Smith D.R."/>
            <person name="Bergman C.M."/>
            <person name="Oliver B."/>
            <person name="Markow T.A."/>
            <person name="Kaufman T.C."/>
            <person name="Kellis M."/>
            <person name="Gelbart W."/>
            <person name="Iyer V.N."/>
            <person name="Pollard D.A."/>
            <person name="Sackton T.B."/>
            <person name="Larracuente A.M."/>
            <person name="Singh N.D."/>
            <person name="Abad J.P."/>
            <person name="Abt D.N."/>
            <person name="Adryan B."/>
            <person name="Aguade M."/>
            <person name="Akashi H."/>
            <person name="Anderson W.W."/>
            <person name="Aquadro C.F."/>
            <person name="Ardell D.H."/>
            <person name="Arguello R."/>
            <person name="Artieri C.G."/>
            <person name="Barbash D.A."/>
            <person name="Barker D."/>
            <person name="Barsanti P."/>
            <person name="Batterham P."/>
            <person name="Batzoglou S."/>
            <person name="Begun D."/>
            <person name="Bhutkar A."/>
            <person name="Blanco E."/>
            <person name="Bosak S.A."/>
            <person name="Bradley R.K."/>
            <person name="Brand A.D."/>
            <person name="Brent M.R."/>
            <person name="Brooks A.N."/>
            <person name="Brown R.H."/>
            <person name="Butlin R.K."/>
            <person name="Caggese C."/>
            <person name="Calvi B.R."/>
            <person name="Bernardo de Carvalho A."/>
            <person name="Caspi A."/>
            <person name="Castrezana S."/>
            <person name="Celniker S.E."/>
            <person name="Chang J.L."/>
            <person name="Chapple C."/>
            <person name="Chatterji S."/>
            <person name="Chinwalla A."/>
            <person name="Civetta A."/>
            <person name="Clifton S.W."/>
            <person name="Comeron J.M."/>
            <person name="Costello J.C."/>
            <person name="Coyne J.A."/>
            <person name="Daub J."/>
            <person name="David R.G."/>
            <person name="Delcher A.L."/>
            <person name="Delehaunty K."/>
            <person name="Do C.B."/>
            <person name="Ebling H."/>
            <person name="Edwards K."/>
            <person name="Eickbush T."/>
            <person name="Evans J.D."/>
            <person name="Filipski A."/>
            <person name="Findeiss S."/>
            <person name="Freyhult E."/>
            <person name="Fulton L."/>
            <person name="Fulton R."/>
            <person name="Garcia A.C."/>
            <person name="Gardiner A."/>
            <person name="Garfield D.A."/>
            <person name="Garvin B.E."/>
            <person name="Gibson G."/>
            <person name="Gilbert D."/>
            <person name="Gnerre S."/>
            <person name="Godfrey J."/>
            <person name="Good R."/>
            <person name="Gotea V."/>
            <person name="Gravely B."/>
            <person name="Greenberg A.J."/>
            <person name="Griffiths-Jones S."/>
            <person name="Gross S."/>
            <person name="Guigo R."/>
            <person name="Gustafson E.A."/>
            <person name="Haerty W."/>
            <person name="Hahn M.W."/>
            <person name="Halligan D.L."/>
            <person name="Halpern A.L."/>
            <person name="Halter G.M."/>
            <person name="Han M.V."/>
            <person name="Heger A."/>
            <person name="Hillier L."/>
            <person name="Hinrichs A.S."/>
            <person name="Holmes I."/>
            <person name="Hoskins R.A."/>
            <person name="Hubisz M.J."/>
            <person name="Hultmark D."/>
            <person name="Huntley M.A."/>
            <person name="Jaffe D.B."/>
            <person name="Jagadeeshan S."/>
            <person name="Jeck W.R."/>
            <person name="Johnson J."/>
            <person name="Jones C.D."/>
            <person name="Jordan W.C."/>
            <person name="Karpen G.H."/>
            <person name="Kataoka E."/>
            <person name="Keightley P.D."/>
            <person name="Kheradpour P."/>
            <person name="Kirkness E.F."/>
            <person name="Koerich L.B."/>
            <person name="Kristiansen K."/>
            <person name="Kudrna D."/>
            <person name="Kulathinal R.J."/>
            <person name="Kumar S."/>
            <person name="Kwok R."/>
            <person name="Lander E."/>
            <person name="Langley C.H."/>
            <person name="Lapoint R."/>
            <person name="Lazzaro B.P."/>
            <person name="Lee S.J."/>
            <person name="Levesque L."/>
            <person name="Li R."/>
            <person name="Lin C.F."/>
            <person name="Lin M.F."/>
            <person name="Lindblad-Toh K."/>
            <person name="Llopart A."/>
            <person name="Long M."/>
            <person name="Low L."/>
            <person name="Lozovsky E."/>
            <person name="Lu J."/>
            <person name="Luo M."/>
            <person name="Machado C.A."/>
            <person name="Makalowski W."/>
            <person name="Marzo M."/>
            <person name="Matsuda M."/>
            <person name="Matzkin L."/>
            <person name="McAllister B."/>
            <person name="McBride C.S."/>
            <person name="McKernan B."/>
            <person name="McKernan K."/>
            <person name="Mendez-Lago M."/>
            <person name="Minx P."/>
            <person name="Mollenhauer M.U."/>
            <person name="Montooth K."/>
            <person name="Mount S.M."/>
            <person name="Mu X."/>
            <person name="Myers E."/>
            <person name="Negre B."/>
            <person name="Newfeld S."/>
            <person name="Nielsen R."/>
            <person name="Noor M.A."/>
            <person name="O'Grady P."/>
            <person name="Pachter L."/>
            <person name="Papaceit M."/>
            <person name="Parisi M.J."/>
            <person name="Parisi M."/>
            <person name="Parts L."/>
            <person name="Pedersen J.S."/>
            <person name="Pesole G."/>
            <person name="Phillippy A.M."/>
            <person name="Ponting C.P."/>
            <person name="Pop M."/>
            <person name="Porcelli D."/>
            <person name="Powell J.R."/>
            <person name="Prohaska S."/>
            <person name="Pruitt K."/>
            <person name="Puig M."/>
            <person name="Quesneville H."/>
            <person name="Ram K.R."/>
            <person name="Rand D."/>
            <person name="Rasmussen M.D."/>
            <person name="Reed L.K."/>
            <person name="Reenan R."/>
            <person name="Reily A."/>
            <person name="Remington K.A."/>
            <person name="Rieger T.T."/>
            <person name="Ritchie M.G."/>
            <person name="Robin C."/>
            <person name="Rogers Y.H."/>
            <person name="Rohde C."/>
            <person name="Rozas J."/>
            <person name="Rubenfield M.J."/>
            <person name="Ruiz A."/>
            <person name="Russo S."/>
            <person name="Salzberg S.L."/>
            <person name="Sanchez-Gracia A."/>
            <person name="Saranga D.J."/>
            <person name="Sato H."/>
            <person name="Schaeffer S.W."/>
            <person name="Schatz M.C."/>
            <person name="Schlenke T."/>
            <person name="Schwartz R."/>
            <person name="Segarra C."/>
            <person name="Singh R.S."/>
            <person name="Sirot L."/>
            <person name="Sirota M."/>
            <person name="Sisneros N.B."/>
            <person name="Smith C.D."/>
            <person name="Smith T.F."/>
            <person name="Spieth J."/>
            <person name="Stage D.E."/>
            <person name="Stark A."/>
            <person name="Stephan W."/>
            <person name="Strausberg R.L."/>
            <person name="Strempel S."/>
            <person name="Sturgill D."/>
            <person name="Sutton G."/>
            <person name="Sutton G.G."/>
            <person name="Tao W."/>
            <person name="Teichmann S."/>
            <person name="Tobari Y.N."/>
            <person name="Tomimura Y."/>
            <person name="Tsolas J.M."/>
            <person name="Valente V.L."/>
            <person name="Venter E."/>
            <person name="Venter J.C."/>
            <person name="Vicario S."/>
            <person name="Vieira F.G."/>
            <person name="Vilella A.J."/>
            <person name="Villasante A."/>
            <person name="Walenz B."/>
            <person name="Wang J."/>
            <person name="Wasserman M."/>
            <person name="Watts T."/>
            <person name="Wilson D."/>
            <person name="Wilson R.K."/>
            <person name="Wing R.A."/>
            <person name="Wolfner M.F."/>
            <person name="Wong A."/>
            <person name="Wong G.K."/>
            <person name="Wu C.I."/>
            <person name="Wu G."/>
            <person name="Yamamoto D."/>
            <person name="Yang H.P."/>
            <person name="Yang S.P."/>
            <person name="Yorke J.A."/>
            <person name="Yoshida K."/>
            <person name="Zdobnov E."/>
            <person name="Zhang P."/>
            <person name="Zhang Y."/>
            <person name="Zimin A.V."/>
            <person name="Baldwin J."/>
            <person name="Abdouelleil A."/>
            <person name="Abdulkadir J."/>
            <person name="Abebe A."/>
            <person name="Abera B."/>
            <person name="Abreu J."/>
            <person name="Acer S.C."/>
            <person name="Aftuck L."/>
            <person name="Alexander A."/>
            <person name="An P."/>
            <person name="Anderson E."/>
            <person name="Anderson S."/>
            <person name="Arachi H."/>
            <person name="Azer M."/>
            <person name="Bachantsang P."/>
            <person name="Barry A."/>
            <person name="Bayul T."/>
            <person name="Berlin A."/>
            <person name="Bessette D."/>
            <person name="Bloom T."/>
            <person name="Blye J."/>
            <person name="Boguslavskiy L."/>
            <person name="Bonnet C."/>
            <person name="Boukhgalter B."/>
            <person name="Bourzgui I."/>
            <person name="Brown A."/>
            <person name="Cahill P."/>
            <person name="Channer S."/>
            <person name="Cheshatsang Y."/>
            <person name="Chuda L."/>
            <person name="Citroen M."/>
            <person name="Collymore A."/>
            <person name="Cooke P."/>
            <person name="Costello M."/>
            <person name="D'Aco K."/>
            <person name="Daza R."/>
            <person name="De Haan G."/>
            <person name="DeGray S."/>
            <person name="DeMaso C."/>
            <person name="Dhargay N."/>
            <person name="Dooley K."/>
            <person name="Dooley E."/>
            <person name="Doricent M."/>
            <person name="Dorje P."/>
            <person name="Dorjee K."/>
            <person name="Dupes A."/>
            <person name="Elong R."/>
            <person name="Falk J."/>
            <person name="Farina A."/>
            <person name="Faro S."/>
            <person name="Ferguson D."/>
            <person name="Fisher S."/>
            <person name="Foley C.D."/>
            <person name="Franke A."/>
            <person name="Friedrich D."/>
            <person name="Gadbois L."/>
            <person name="Gearin G."/>
            <person name="Gearin C.R."/>
            <person name="Giannoukos G."/>
            <person name="Goode T."/>
            <person name="Graham J."/>
            <person name="Grandbois E."/>
            <person name="Grewal S."/>
            <person name="Gyaltsen K."/>
            <person name="Hafez N."/>
            <person name="Hagos B."/>
            <person name="Hall J."/>
            <person name="Henson C."/>
            <person name="Hollinger A."/>
            <person name="Honan T."/>
            <person name="Huard M.D."/>
            <person name="Hughes L."/>
            <person name="Hurhula B."/>
            <person name="Husby M.E."/>
            <person name="Kamat A."/>
            <person name="Kanga B."/>
            <person name="Kashin S."/>
            <person name="Khazanovich D."/>
            <person name="Kisner P."/>
            <person name="Lance K."/>
            <person name="Lara M."/>
            <person name="Lee W."/>
            <person name="Lennon N."/>
            <person name="Letendre F."/>
            <person name="LeVine R."/>
            <person name="Lipovsky A."/>
            <person name="Liu X."/>
            <person name="Liu J."/>
            <person name="Liu S."/>
            <person name="Lokyitsang T."/>
            <person name="Lokyitsang Y."/>
            <person name="Lubonja R."/>
            <person name="Lui A."/>
            <person name="MacDonald P."/>
            <person name="Magnisalis V."/>
            <person name="Maru K."/>
            <person name="Matthews C."/>
            <person name="McCusker W."/>
            <person name="McDonough S."/>
            <person name="Mehta T."/>
            <person name="Meldrim J."/>
            <person name="Meneus L."/>
            <person name="Mihai O."/>
            <person name="Mihalev A."/>
            <person name="Mihova T."/>
            <person name="Mittelman R."/>
            <person name="Mlenga V."/>
            <person name="Montmayeur A."/>
            <person name="Mulrain L."/>
            <person name="Navidi A."/>
            <person name="Naylor J."/>
            <person name="Negash T."/>
            <person name="Nguyen T."/>
            <person name="Nguyen N."/>
            <person name="Nicol R."/>
            <person name="Norbu C."/>
            <person name="Norbu N."/>
            <person name="Novod N."/>
            <person name="O'Neill B."/>
            <person name="Osman S."/>
            <person name="Markiewicz E."/>
            <person name="Oyono O.L."/>
            <person name="Patti C."/>
            <person name="Phunkhang P."/>
            <person name="Pierre F."/>
            <person name="Priest M."/>
            <person name="Raghuraman S."/>
            <person name="Rege F."/>
            <person name="Reyes R."/>
            <person name="Rise C."/>
            <person name="Rogov P."/>
            <person name="Ross K."/>
            <person name="Ryan E."/>
            <person name="Settipalli S."/>
            <person name="Shea T."/>
            <person name="Sherpa N."/>
            <person name="Shi L."/>
            <person name="Shih D."/>
            <person name="Sparrow T."/>
            <person name="Spaulding J."/>
            <person name="Stalker J."/>
            <person name="Stange-Thomann N."/>
            <person name="Stavropoulos S."/>
            <person name="Stone C."/>
            <person name="Strader C."/>
            <person name="Tesfaye S."/>
            <person name="Thomson T."/>
            <person name="Thoulutsang Y."/>
            <person name="Thoulutsang D."/>
            <person name="Topham K."/>
            <person name="Topping I."/>
            <person name="Tsamla T."/>
            <person name="Vassiliev H."/>
            <person name="Vo A."/>
            <person name="Wangchuk T."/>
            <person name="Wangdi T."/>
            <person name="Weiand M."/>
            <person name="Wilkinson J."/>
            <person name="Wilson A."/>
            <person name="Yadav S."/>
            <person name="Young G."/>
            <person name="Yu Q."/>
            <person name="Zembek L."/>
            <person name="Zhong D."/>
            <person name="Zimmer A."/>
            <person name="Zwirko Z."/>
            <person name="Jaffe D.B."/>
            <person name="Alvarez P."/>
            <person name="Brockman W."/>
            <person name="Butler J."/>
            <person name="Chin C."/>
            <person name="Gnerre S."/>
            <person name="Grabherr M."/>
            <person name="Kleber M."/>
            <person name="Mauceli E."/>
            <person name="MacCallum I."/>
        </authorList>
    </citation>
    <scope>NUCLEOTIDE SEQUENCE [LARGE SCALE GENOMIC DNA]</scope>
    <source>
        <strain evidence="3">Tucson 15010-1051.87</strain>
    </source>
</reference>
<name>B4LDN3_DROVI</name>
<gene>
    <name evidence="2" type="primary">Dvir\GJ11808</name>
    <name evidence="2" type="ORF">Dvir_GJ11808</name>
</gene>
<dbReference type="AlphaFoldDB" id="B4LDN3"/>